<feature type="chain" id="PRO_5046445848" evidence="3">
    <location>
        <begin position="21"/>
        <end position="372"/>
    </location>
</feature>
<accession>A0ABY1IQ58</accession>
<evidence type="ECO:0000313" key="7">
    <source>
        <dbReference type="Proteomes" id="UP000184290"/>
    </source>
</evidence>
<dbReference type="NCBIfam" id="TIGR01730">
    <property type="entry name" value="RND_mfp"/>
    <property type="match status" value="1"/>
</dbReference>
<protein>
    <submittedName>
        <fullName evidence="6">Nodulation-related efflux transporter subunit NolF</fullName>
    </submittedName>
</protein>
<dbReference type="Gene3D" id="2.40.50.100">
    <property type="match status" value="1"/>
</dbReference>
<evidence type="ECO:0000256" key="3">
    <source>
        <dbReference type="SAM" id="SignalP"/>
    </source>
</evidence>
<evidence type="ECO:0000256" key="1">
    <source>
        <dbReference type="ARBA" id="ARBA00009477"/>
    </source>
</evidence>
<dbReference type="PANTHER" id="PTHR30469">
    <property type="entry name" value="MULTIDRUG RESISTANCE PROTEIN MDTA"/>
    <property type="match status" value="1"/>
</dbReference>
<keyword evidence="2" id="KW-0175">Coiled coil</keyword>
<feature type="domain" description="CzcB-like barrel-sandwich hybrid" evidence="5">
    <location>
        <begin position="75"/>
        <end position="214"/>
    </location>
</feature>
<gene>
    <name evidence="6" type="ORF">SAMN02745911_3534</name>
</gene>
<dbReference type="Proteomes" id="UP000184290">
    <property type="component" value="Unassembled WGS sequence"/>
</dbReference>
<comment type="caution">
    <text evidence="6">The sequence shown here is derived from an EMBL/GenBank/DDBJ whole genome shotgun (WGS) entry which is preliminary data.</text>
</comment>
<dbReference type="InterPro" id="IPR058647">
    <property type="entry name" value="BSH_CzcB-like"/>
</dbReference>
<dbReference type="Pfam" id="PF25973">
    <property type="entry name" value="BSH_CzcB"/>
    <property type="match status" value="1"/>
</dbReference>
<evidence type="ECO:0000259" key="5">
    <source>
        <dbReference type="Pfam" id="PF25973"/>
    </source>
</evidence>
<sequence length="372" mass="39028">MARSRKFLISLVVCALVAGAAYVVIDGQEPAAGGTATEAAERPLELSPVEVARVESQTIAADLRITGTLRPARRTIIAAQVSGTIEDVAVKIGQSVEQDDVLLQFDFVPLESTLAARRASRDAMQAQLRQAQAVLARSARLGLSGISSEAARLEAEANVANLEAQLRGLDAEVADAERNLSDGTVRAPFAGVISERRIEPGQTVAINTELLSMVDLDIIEVEAGVPAGSVAEVRPGQIARLSINGLPARTFDARVVRIAPTAAEGSRTVRVYLELPNEDGLLRGGMFATGTLDTGSRSNVIALPDTALRRDEAGEFVLKAVDGRLVRQAVTVDPVPPRQGLLAFTEGLTPGDTVVVAPLPALKADTAIEIGA</sequence>
<dbReference type="Gene3D" id="1.10.287.470">
    <property type="entry name" value="Helix hairpin bin"/>
    <property type="match status" value="1"/>
</dbReference>
<evidence type="ECO:0000313" key="6">
    <source>
        <dbReference type="EMBL" id="SHJ83872.1"/>
    </source>
</evidence>
<dbReference type="Pfam" id="PF25954">
    <property type="entry name" value="Beta-barrel_RND_2"/>
    <property type="match status" value="1"/>
</dbReference>
<comment type="similarity">
    <text evidence="1">Belongs to the membrane fusion protein (MFP) (TC 8.A.1) family.</text>
</comment>
<organism evidence="6 7">
    <name type="scientific">Aureimonas altamirensis DSM 21988</name>
    <dbReference type="NCBI Taxonomy" id="1121026"/>
    <lineage>
        <taxon>Bacteria</taxon>
        <taxon>Pseudomonadati</taxon>
        <taxon>Pseudomonadota</taxon>
        <taxon>Alphaproteobacteria</taxon>
        <taxon>Hyphomicrobiales</taxon>
        <taxon>Aurantimonadaceae</taxon>
        <taxon>Aureimonas</taxon>
    </lineage>
</organism>
<dbReference type="PANTHER" id="PTHR30469:SF15">
    <property type="entry name" value="HLYD FAMILY OF SECRETION PROTEINS"/>
    <property type="match status" value="1"/>
</dbReference>
<dbReference type="InterPro" id="IPR006143">
    <property type="entry name" value="RND_pump_MFP"/>
</dbReference>
<evidence type="ECO:0000256" key="2">
    <source>
        <dbReference type="SAM" id="Coils"/>
    </source>
</evidence>
<evidence type="ECO:0000259" key="4">
    <source>
        <dbReference type="Pfam" id="PF25954"/>
    </source>
</evidence>
<name>A0ABY1IQ58_9HYPH</name>
<dbReference type="InterPro" id="IPR058792">
    <property type="entry name" value="Beta-barrel_RND_2"/>
</dbReference>
<keyword evidence="7" id="KW-1185">Reference proteome</keyword>
<feature type="domain" description="CusB-like beta-barrel" evidence="4">
    <location>
        <begin position="221"/>
        <end position="294"/>
    </location>
</feature>
<dbReference type="EMBL" id="FQZC01000004">
    <property type="protein sequence ID" value="SHJ83872.1"/>
    <property type="molecule type" value="Genomic_DNA"/>
</dbReference>
<dbReference type="Gene3D" id="2.40.30.170">
    <property type="match status" value="1"/>
</dbReference>
<proteinExistence type="inferred from homology"/>
<dbReference type="RefSeq" id="WP_060609412.1">
    <property type="nucleotide sequence ID" value="NZ_FQZC01000004.1"/>
</dbReference>
<dbReference type="SUPFAM" id="SSF111369">
    <property type="entry name" value="HlyD-like secretion proteins"/>
    <property type="match status" value="1"/>
</dbReference>
<reference evidence="6 7" key="1">
    <citation type="submission" date="2016-11" db="EMBL/GenBank/DDBJ databases">
        <authorList>
            <person name="Varghese N."/>
            <person name="Submissions S."/>
        </authorList>
    </citation>
    <scope>NUCLEOTIDE SEQUENCE [LARGE SCALE GENOMIC DNA]</scope>
    <source>
        <strain evidence="6 7">DSM 21988</strain>
    </source>
</reference>
<dbReference type="Gene3D" id="2.40.420.20">
    <property type="match status" value="1"/>
</dbReference>
<keyword evidence="3" id="KW-0732">Signal</keyword>
<feature type="signal peptide" evidence="3">
    <location>
        <begin position="1"/>
        <end position="20"/>
    </location>
</feature>
<feature type="coiled-coil region" evidence="2">
    <location>
        <begin position="143"/>
        <end position="179"/>
    </location>
</feature>